<dbReference type="Pfam" id="PF04777">
    <property type="entry name" value="Evr1_Alr"/>
    <property type="match status" value="1"/>
</dbReference>
<keyword evidence="5 8" id="KW-0560">Oxidoreductase</keyword>
<feature type="transmembrane region" description="Helical" evidence="8">
    <location>
        <begin position="409"/>
        <end position="430"/>
    </location>
</feature>
<organism evidence="11 12">
    <name type="scientific">Symbiochloris irregularis</name>
    <dbReference type="NCBI Taxonomy" id="706552"/>
    <lineage>
        <taxon>Eukaryota</taxon>
        <taxon>Viridiplantae</taxon>
        <taxon>Chlorophyta</taxon>
        <taxon>core chlorophytes</taxon>
        <taxon>Trebouxiophyceae</taxon>
        <taxon>Trebouxiales</taxon>
        <taxon>Trebouxiaceae</taxon>
        <taxon>Symbiochloris</taxon>
    </lineage>
</organism>
<keyword evidence="8" id="KW-0472">Membrane</keyword>
<dbReference type="InterPro" id="IPR039798">
    <property type="entry name" value="Sulfhydryl_oxidase"/>
</dbReference>
<dbReference type="GO" id="GO:0005615">
    <property type="term" value="C:extracellular space"/>
    <property type="evidence" value="ECO:0007669"/>
    <property type="project" value="TreeGrafter"/>
</dbReference>
<dbReference type="InterPro" id="IPR017905">
    <property type="entry name" value="ERV/ALR_sulphydryl_oxidase"/>
</dbReference>
<keyword evidence="8" id="KW-1133">Transmembrane helix</keyword>
<gene>
    <name evidence="11" type="ORF">WJX73_007606</name>
</gene>
<proteinExistence type="predicted"/>
<feature type="domain" description="Thioredoxin" evidence="10">
    <location>
        <begin position="1"/>
        <end position="98"/>
    </location>
</feature>
<evidence type="ECO:0000256" key="6">
    <source>
        <dbReference type="ARBA" id="ARBA00023157"/>
    </source>
</evidence>
<dbReference type="GO" id="GO:0016971">
    <property type="term" value="F:flavin-dependent sulfhydryl oxidase activity"/>
    <property type="evidence" value="ECO:0007669"/>
    <property type="project" value="InterPro"/>
</dbReference>
<evidence type="ECO:0000259" key="10">
    <source>
        <dbReference type="PROSITE" id="PS51352"/>
    </source>
</evidence>
<dbReference type="Pfam" id="PF00085">
    <property type="entry name" value="Thioredoxin"/>
    <property type="match status" value="1"/>
</dbReference>
<dbReference type="AlphaFoldDB" id="A0AAW1NSY9"/>
<keyword evidence="3" id="KW-0732">Signal</keyword>
<dbReference type="Gene3D" id="1.20.120.310">
    <property type="entry name" value="ERV/ALR sulfhydryl oxidase domain"/>
    <property type="match status" value="1"/>
</dbReference>
<dbReference type="PANTHER" id="PTHR22897">
    <property type="entry name" value="QUIESCIN Q6-RELATED SULFHYDRYL OXIDASE"/>
    <property type="match status" value="1"/>
</dbReference>
<name>A0AAW1NSY9_9CHLO</name>
<comment type="catalytic activity">
    <reaction evidence="8">
        <text>2 R'C(R)SH + O2 = R'C(R)S-S(R)CR' + H2O2</text>
        <dbReference type="Rhea" id="RHEA:17357"/>
        <dbReference type="ChEBI" id="CHEBI:15379"/>
        <dbReference type="ChEBI" id="CHEBI:16240"/>
        <dbReference type="ChEBI" id="CHEBI:16520"/>
        <dbReference type="ChEBI" id="CHEBI:17412"/>
        <dbReference type="EC" id="1.8.3.2"/>
    </reaction>
</comment>
<keyword evidence="12" id="KW-1185">Reference proteome</keyword>
<dbReference type="Proteomes" id="UP001465755">
    <property type="component" value="Unassembled WGS sequence"/>
</dbReference>
<evidence type="ECO:0000256" key="3">
    <source>
        <dbReference type="ARBA" id="ARBA00022729"/>
    </source>
</evidence>
<reference evidence="11 12" key="1">
    <citation type="journal article" date="2024" name="Nat. Commun.">
        <title>Phylogenomics reveals the evolutionary origins of lichenization in chlorophyte algae.</title>
        <authorList>
            <person name="Puginier C."/>
            <person name="Libourel C."/>
            <person name="Otte J."/>
            <person name="Skaloud P."/>
            <person name="Haon M."/>
            <person name="Grisel S."/>
            <person name="Petersen M."/>
            <person name="Berrin J.G."/>
            <person name="Delaux P.M."/>
            <person name="Dal Grande F."/>
            <person name="Keller J."/>
        </authorList>
    </citation>
    <scope>NUCLEOTIDE SEQUENCE [LARGE SCALE GENOMIC DNA]</scope>
    <source>
        <strain evidence="11 12">SAG 2036</strain>
    </source>
</reference>
<dbReference type="SUPFAM" id="SSF52833">
    <property type="entry name" value="Thioredoxin-like"/>
    <property type="match status" value="1"/>
</dbReference>
<dbReference type="EC" id="1.8.3.2" evidence="8"/>
<dbReference type="PROSITE" id="PS51352">
    <property type="entry name" value="THIOREDOXIN_2"/>
    <property type="match status" value="1"/>
</dbReference>
<comment type="caution">
    <text evidence="11">The sequence shown here is derived from an EMBL/GenBank/DDBJ whole genome shotgun (WGS) entry which is preliminary data.</text>
</comment>
<keyword evidence="8" id="KW-0812">Transmembrane</keyword>
<evidence type="ECO:0000313" key="12">
    <source>
        <dbReference type="Proteomes" id="UP001465755"/>
    </source>
</evidence>
<evidence type="ECO:0000256" key="7">
    <source>
        <dbReference type="ARBA" id="ARBA00023180"/>
    </source>
</evidence>
<keyword evidence="6" id="KW-1015">Disulfide bond</keyword>
<evidence type="ECO:0000256" key="5">
    <source>
        <dbReference type="ARBA" id="ARBA00023002"/>
    </source>
</evidence>
<dbReference type="CDD" id="cd02961">
    <property type="entry name" value="PDI_a_family"/>
    <property type="match status" value="1"/>
</dbReference>
<accession>A0AAW1NSY9</accession>
<dbReference type="Gene3D" id="3.40.30.10">
    <property type="entry name" value="Glutaredoxin"/>
    <property type="match status" value="1"/>
</dbReference>
<feature type="domain" description="ERV/ALR sulfhydryl oxidase" evidence="9">
    <location>
        <begin position="225"/>
        <end position="330"/>
    </location>
</feature>
<evidence type="ECO:0000313" key="11">
    <source>
        <dbReference type="EMBL" id="KAK9792463.1"/>
    </source>
</evidence>
<sequence length="499" mass="54568">MEYYAHWCPGCQAFAPTYEKVAAFFNLNPKPQPEVMVARVDCAEESKLCVAASVRGYPTIKVGDPLSFKSAEAKPQPEVLAGARTADAIVAFVGKFNKGQYQYSEQKVKEAKKKVETKADGSNQTFASEIDLVDVESSTILAFKYIYDSAELLKGEESRQAFVRFVDLVSRAHPVDRCRAGARLLQGRIDTLWLPANALPQPALREQHICGASAQPQPWQSCKGSKEGTRGYTCGLWQALHALAARSPDEQDAGLAWMQTIRGFVKHFFQCSDCAAHYLEMAAEESAQAVRSRREAVLWAWQAHNRVNKRLQQQEASGDTGDPAFPKLQWPPTVLCALCVLPTLSPDQEPAWNLDEVYRFLMRFYKGDVPGALPVKKQEDEHLQLVAVSAAGGRKHLTGAFQPSKRHSWTLDLLLLASLFLAFLALRMWCLKPGQARQHYTLRPSSAGKASGGSGGRYGQQPGGVSGSAWGIAGGPGGKLGSGRLGWGPGARMAAAKQY</sequence>
<protein>
    <recommendedName>
        <fullName evidence="8">Sulfhydryl oxidase</fullName>
        <ecNumber evidence="8">1.8.3.2</ecNumber>
    </recommendedName>
</protein>
<evidence type="ECO:0000256" key="1">
    <source>
        <dbReference type="ARBA" id="ARBA00001974"/>
    </source>
</evidence>
<dbReference type="PROSITE" id="PS51324">
    <property type="entry name" value="ERV_ALR"/>
    <property type="match status" value="1"/>
</dbReference>
<evidence type="ECO:0000259" key="9">
    <source>
        <dbReference type="PROSITE" id="PS51324"/>
    </source>
</evidence>
<comment type="cofactor">
    <cofactor evidence="1 8">
        <name>FAD</name>
        <dbReference type="ChEBI" id="CHEBI:57692"/>
    </cofactor>
</comment>
<dbReference type="PANTHER" id="PTHR22897:SF8">
    <property type="entry name" value="SULFHYDRYL OXIDASE"/>
    <property type="match status" value="1"/>
</dbReference>
<dbReference type="GO" id="GO:0006457">
    <property type="term" value="P:protein folding"/>
    <property type="evidence" value="ECO:0007669"/>
    <property type="project" value="TreeGrafter"/>
</dbReference>
<keyword evidence="7" id="KW-0325">Glycoprotein</keyword>
<dbReference type="SUPFAM" id="SSF69000">
    <property type="entry name" value="FAD-dependent thiol oxidase"/>
    <property type="match status" value="1"/>
</dbReference>
<evidence type="ECO:0000256" key="8">
    <source>
        <dbReference type="RuleBase" id="RU371123"/>
    </source>
</evidence>
<keyword evidence="4 8" id="KW-0274">FAD</keyword>
<dbReference type="InterPro" id="IPR036249">
    <property type="entry name" value="Thioredoxin-like_sf"/>
</dbReference>
<keyword evidence="2 8" id="KW-0285">Flavoprotein</keyword>
<dbReference type="GO" id="GO:0000139">
    <property type="term" value="C:Golgi membrane"/>
    <property type="evidence" value="ECO:0007669"/>
    <property type="project" value="TreeGrafter"/>
</dbReference>
<evidence type="ECO:0000256" key="2">
    <source>
        <dbReference type="ARBA" id="ARBA00022630"/>
    </source>
</evidence>
<dbReference type="GO" id="GO:0003756">
    <property type="term" value="F:protein disulfide isomerase activity"/>
    <property type="evidence" value="ECO:0007669"/>
    <property type="project" value="TreeGrafter"/>
</dbReference>
<dbReference type="EMBL" id="JALJOQ010000164">
    <property type="protein sequence ID" value="KAK9792463.1"/>
    <property type="molecule type" value="Genomic_DNA"/>
</dbReference>
<dbReference type="InterPro" id="IPR013766">
    <property type="entry name" value="Thioredoxin_domain"/>
</dbReference>
<evidence type="ECO:0000256" key="4">
    <source>
        <dbReference type="ARBA" id="ARBA00022827"/>
    </source>
</evidence>
<dbReference type="InterPro" id="IPR036774">
    <property type="entry name" value="ERV/ALR_sulphydryl_oxid_sf"/>
</dbReference>